<dbReference type="SUPFAM" id="SSF88697">
    <property type="entry name" value="PUA domain-like"/>
    <property type="match status" value="1"/>
</dbReference>
<accession>A0A6J4VMW1</accession>
<proteinExistence type="predicted"/>
<dbReference type="EMBL" id="CADCWF010000365">
    <property type="protein sequence ID" value="CAA9583626.1"/>
    <property type="molecule type" value="Genomic_DNA"/>
</dbReference>
<evidence type="ECO:0000259" key="1">
    <source>
        <dbReference type="Pfam" id="PF01878"/>
    </source>
</evidence>
<dbReference type="Pfam" id="PF01878">
    <property type="entry name" value="EVE"/>
    <property type="match status" value="1"/>
</dbReference>
<protein>
    <recommendedName>
        <fullName evidence="1">EVE domain-containing protein</fullName>
    </recommendedName>
</protein>
<dbReference type="InterPro" id="IPR015947">
    <property type="entry name" value="PUA-like_sf"/>
</dbReference>
<evidence type="ECO:0000313" key="2">
    <source>
        <dbReference type="EMBL" id="CAA9583626.1"/>
    </source>
</evidence>
<feature type="domain" description="EVE" evidence="1">
    <location>
        <begin position="7"/>
        <end position="97"/>
    </location>
</feature>
<organism evidence="2">
    <name type="scientific">uncultured Thermomicrobiales bacterium</name>
    <dbReference type="NCBI Taxonomy" id="1645740"/>
    <lineage>
        <taxon>Bacteria</taxon>
        <taxon>Pseudomonadati</taxon>
        <taxon>Thermomicrobiota</taxon>
        <taxon>Thermomicrobia</taxon>
        <taxon>Thermomicrobiales</taxon>
        <taxon>environmental samples</taxon>
    </lineage>
</organism>
<sequence length="164" mass="18289">MAEPGQNHWIIVGSPDNFRRTAELGFTLQGIKSRHRKKAERMAAGDKLVYYLTGRKAFAAVATIESPFFESTERIWTSNDPKKAAEEYPFRVRISPDLILGEEGVVPAEPIARRMVYAAKWPAANWTLAFQGNVHEIGPADYALIHEAMEAAARVPATVGHDQR</sequence>
<name>A0A6J4VMW1_9BACT</name>
<dbReference type="InterPro" id="IPR002740">
    <property type="entry name" value="EVE_domain"/>
</dbReference>
<dbReference type="Gene3D" id="3.10.590.10">
    <property type="entry name" value="ph1033 like domains"/>
    <property type="match status" value="1"/>
</dbReference>
<gene>
    <name evidence="2" type="ORF">AVDCRST_MAG59-5171</name>
</gene>
<dbReference type="AlphaFoldDB" id="A0A6J4VMW1"/>
<reference evidence="2" key="1">
    <citation type="submission" date="2020-02" db="EMBL/GenBank/DDBJ databases">
        <authorList>
            <person name="Meier V. D."/>
        </authorList>
    </citation>
    <scope>NUCLEOTIDE SEQUENCE</scope>
    <source>
        <strain evidence="2">AVDCRST_MAG59</strain>
    </source>
</reference>